<dbReference type="EMBL" id="CP182909">
    <property type="protein sequence ID" value="XPM65313.1"/>
    <property type="molecule type" value="Genomic_DNA"/>
</dbReference>
<sequence>MRIMPEIKSHPCLLAPSQIQPHLPLFIFLPGMDGTGQLLRSQTSSLEQAFDVRCLAIPPTISTTGKPLANKSSN</sequence>
<reference evidence="1 2" key="1">
    <citation type="journal article" date="2016" name="Genome Announc.">
        <title>Draft Genome Sequence of the Thermotolerant Cyanobacterium Desertifilum sp. IPPAS B-1220.</title>
        <authorList>
            <person name="Mironov K.S."/>
            <person name="Sinetova M.A."/>
            <person name="Bolatkhan K."/>
            <person name="Zayadan B.K."/>
            <person name="Ustinova V.V."/>
            <person name="Kupriyanova E.V."/>
            <person name="Skrypnik A.N."/>
            <person name="Gogoleva N.E."/>
            <person name="Gogolev Y.V."/>
            <person name="Los D.A."/>
        </authorList>
    </citation>
    <scope>NUCLEOTIDE SEQUENCE [LARGE SCALE GENOMIC DNA]</scope>
    <source>
        <strain evidence="1 2">IPPAS B-1220</strain>
    </source>
</reference>
<evidence type="ECO:0000313" key="2">
    <source>
        <dbReference type="Proteomes" id="UP000095472"/>
    </source>
</evidence>
<accession>A0ACD5GWX7</accession>
<dbReference type="Proteomes" id="UP000095472">
    <property type="component" value="Chromosome"/>
</dbReference>
<proteinExistence type="predicted"/>
<evidence type="ECO:0000313" key="1">
    <source>
        <dbReference type="EMBL" id="XPM65313.1"/>
    </source>
</evidence>
<keyword evidence="2" id="KW-1185">Reference proteome</keyword>
<protein>
    <submittedName>
        <fullName evidence="1">Uncharacterized protein</fullName>
    </submittedName>
</protein>
<gene>
    <name evidence="1" type="ORF">BH720_006115</name>
</gene>
<organism evidence="1 2">
    <name type="scientific">Desertifilum tharense IPPAS B-1220</name>
    <dbReference type="NCBI Taxonomy" id="1781255"/>
    <lineage>
        <taxon>Bacteria</taxon>
        <taxon>Bacillati</taxon>
        <taxon>Cyanobacteriota</taxon>
        <taxon>Cyanophyceae</taxon>
        <taxon>Desertifilales</taxon>
        <taxon>Desertifilaceae</taxon>
        <taxon>Desertifilum</taxon>
    </lineage>
</organism>
<name>A0ACD5GWX7_9CYAN</name>